<protein>
    <submittedName>
        <fullName evidence="2">Uncharacterized protein</fullName>
    </submittedName>
</protein>
<proteinExistence type="predicted"/>
<feature type="compositionally biased region" description="Pro residues" evidence="1">
    <location>
        <begin position="595"/>
        <end position="606"/>
    </location>
</feature>
<reference evidence="2 3" key="1">
    <citation type="journal article" date="2015" name="Biotechnol. Biofuels">
        <title>Enhanced degradation of softwood versus hardwood by the white-rot fungus Pycnoporus coccineus.</title>
        <authorList>
            <person name="Couturier M."/>
            <person name="Navarro D."/>
            <person name="Chevret D."/>
            <person name="Henrissat B."/>
            <person name="Piumi F."/>
            <person name="Ruiz-Duenas F.J."/>
            <person name="Martinez A.T."/>
            <person name="Grigoriev I.V."/>
            <person name="Riley R."/>
            <person name="Lipzen A."/>
            <person name="Berrin J.G."/>
            <person name="Master E.R."/>
            <person name="Rosso M.N."/>
        </authorList>
    </citation>
    <scope>NUCLEOTIDE SEQUENCE [LARGE SCALE GENOMIC DNA]</scope>
    <source>
        <strain evidence="2 3">BRFM310</strain>
    </source>
</reference>
<evidence type="ECO:0000313" key="3">
    <source>
        <dbReference type="Proteomes" id="UP000193067"/>
    </source>
</evidence>
<feature type="compositionally biased region" description="Low complexity" evidence="1">
    <location>
        <begin position="138"/>
        <end position="161"/>
    </location>
</feature>
<dbReference type="OrthoDB" id="2758030at2759"/>
<name>A0A1Y2IIL9_TRAC3</name>
<feature type="compositionally biased region" description="Low complexity" evidence="1">
    <location>
        <begin position="13"/>
        <end position="28"/>
    </location>
</feature>
<feature type="compositionally biased region" description="Acidic residues" evidence="1">
    <location>
        <begin position="380"/>
        <end position="400"/>
    </location>
</feature>
<feature type="compositionally biased region" description="Acidic residues" evidence="1">
    <location>
        <begin position="409"/>
        <end position="418"/>
    </location>
</feature>
<feature type="region of interest" description="Disordered" evidence="1">
    <location>
        <begin position="245"/>
        <end position="289"/>
    </location>
</feature>
<gene>
    <name evidence="2" type="ORF">PYCCODRAFT_1460282</name>
</gene>
<feature type="region of interest" description="Disordered" evidence="1">
    <location>
        <begin position="1"/>
        <end position="216"/>
    </location>
</feature>
<feature type="compositionally biased region" description="Basic residues" evidence="1">
    <location>
        <begin position="65"/>
        <end position="79"/>
    </location>
</feature>
<dbReference type="Proteomes" id="UP000193067">
    <property type="component" value="Unassembled WGS sequence"/>
</dbReference>
<feature type="compositionally biased region" description="Acidic residues" evidence="1">
    <location>
        <begin position="272"/>
        <end position="285"/>
    </location>
</feature>
<dbReference type="AlphaFoldDB" id="A0A1Y2IIL9"/>
<keyword evidence="3" id="KW-1185">Reference proteome</keyword>
<dbReference type="STRING" id="1353009.A0A1Y2IIL9"/>
<evidence type="ECO:0000256" key="1">
    <source>
        <dbReference type="SAM" id="MobiDB-lite"/>
    </source>
</evidence>
<evidence type="ECO:0000313" key="2">
    <source>
        <dbReference type="EMBL" id="OSD00363.1"/>
    </source>
</evidence>
<feature type="region of interest" description="Disordered" evidence="1">
    <location>
        <begin position="591"/>
        <end position="616"/>
    </location>
</feature>
<feature type="region of interest" description="Disordered" evidence="1">
    <location>
        <begin position="375"/>
        <end position="418"/>
    </location>
</feature>
<dbReference type="EMBL" id="KZ084119">
    <property type="protein sequence ID" value="OSD00363.1"/>
    <property type="molecule type" value="Genomic_DNA"/>
</dbReference>
<organism evidence="2 3">
    <name type="scientific">Trametes coccinea (strain BRFM310)</name>
    <name type="common">Pycnoporus coccineus</name>
    <dbReference type="NCBI Taxonomy" id="1353009"/>
    <lineage>
        <taxon>Eukaryota</taxon>
        <taxon>Fungi</taxon>
        <taxon>Dikarya</taxon>
        <taxon>Basidiomycota</taxon>
        <taxon>Agaricomycotina</taxon>
        <taxon>Agaricomycetes</taxon>
        <taxon>Polyporales</taxon>
        <taxon>Polyporaceae</taxon>
        <taxon>Trametes</taxon>
    </lineage>
</organism>
<sequence length="765" mass="80434">MTLVVPHPLPSGPVVHNSSSVTTSPSPRRSSRISHSHSSPSAPAANHASSPRPRIATPPAAPSRSRSRHTSSYKLRTRSRNPAGSPSASSSPPSDSPSSTSTSTSSSLSPSPFRPPLPSLTIRIRAGSKRKRLPAPAPSTSDTSTSASSSDESDSDSSPTSGSYKLLLATPSSTPSDARYQTPRQLRYAKRQRLNPPTPSSHERSHAPLQASQDAVLLPSHADCSDEDDHVAATSAVAVQLQENAPVSECRREDTVAQEDIVPDVDTRPSEEEQQCEQEDEDEDAPIFTPLPRLRLASRSRQADAGTEPPLWKIACQERVEHLKRVYRDVFRAVVQAEALAFEEIYGESLAPAHAAASATVESEMRKATAGIQFEHYTPDEEQMDDDADADADGDIDMEDVQSSSDSGDSSDSDADADADADTAFYDESDSDSESDDSVEEPPYEQVLILTPASPATDPPPTLPRLSTVRVHGLDSHPTPTRNGIPFIGRGTPAARARRADWALPVSKIPIRSPSRSLSPCEKTWEEQGYFTQDMVPMEPAPVASAAFGVGMQMDYGVDVFGDRDAANQLDAPASSPEHAMPWLDPVLRAESLSPSPPITPGPSTPPASFASGAPSHSPIVPPPYVFQPPTYDAALFDGVAQNVSGGTGCALHATFLECLQAPGCAGPALTSSLYGGASAAPAHPPFVFSPSPSASPSPPLLSPPLTPFVPAAAYDGLVSGATAQGAGAGAYTFPNEELAQFVRAQLDGPPASGSGSVTLRNALG</sequence>
<accession>A0A1Y2IIL9</accession>
<feature type="compositionally biased region" description="Low complexity" evidence="1">
    <location>
        <begin position="36"/>
        <end position="64"/>
    </location>
</feature>
<feature type="compositionally biased region" description="Low complexity" evidence="1">
    <location>
        <begin position="85"/>
        <end position="111"/>
    </location>
</feature>